<dbReference type="InterPro" id="IPR037175">
    <property type="entry name" value="KFase_sf"/>
</dbReference>
<dbReference type="InterPro" id="IPR007325">
    <property type="entry name" value="KFase/CYL"/>
</dbReference>
<evidence type="ECO:0000313" key="11">
    <source>
        <dbReference type="Proteomes" id="UP000199331"/>
    </source>
</evidence>
<comment type="subunit">
    <text evidence="2 9">Homodimer.</text>
</comment>
<gene>
    <name evidence="9" type="primary">kynB</name>
    <name evidence="10" type="ORF">SAMN04488060_0722</name>
</gene>
<accession>A0A1I5L3Y5</accession>
<dbReference type="RefSeq" id="WP_090477341.1">
    <property type="nucleotide sequence ID" value="NZ_FOWZ01000001.1"/>
</dbReference>
<name>A0A1I5L3Y5_9SPHN</name>
<dbReference type="SUPFAM" id="SSF102198">
    <property type="entry name" value="Putative cyclase"/>
    <property type="match status" value="1"/>
</dbReference>
<keyword evidence="3 9" id="KW-0479">Metal-binding</keyword>
<dbReference type="AlphaFoldDB" id="A0A1I5L3Y5"/>
<organism evidence="10 11">
    <name type="scientific">Qipengyuania nanhaisediminis</name>
    <dbReference type="NCBI Taxonomy" id="604088"/>
    <lineage>
        <taxon>Bacteria</taxon>
        <taxon>Pseudomonadati</taxon>
        <taxon>Pseudomonadota</taxon>
        <taxon>Alphaproteobacteria</taxon>
        <taxon>Sphingomonadales</taxon>
        <taxon>Erythrobacteraceae</taxon>
        <taxon>Qipengyuania</taxon>
    </lineage>
</organism>
<dbReference type="GO" id="GO:0004328">
    <property type="term" value="F:formamidase activity"/>
    <property type="evidence" value="ECO:0007669"/>
    <property type="project" value="InterPro"/>
</dbReference>
<dbReference type="PANTHER" id="PTHR31118:SF32">
    <property type="entry name" value="KYNURENINE FORMAMIDASE"/>
    <property type="match status" value="1"/>
</dbReference>
<dbReference type="GO" id="GO:0019441">
    <property type="term" value="P:L-tryptophan catabolic process to kynurenine"/>
    <property type="evidence" value="ECO:0007669"/>
    <property type="project" value="UniProtKB-UniRule"/>
</dbReference>
<keyword evidence="11" id="KW-1185">Reference proteome</keyword>
<comment type="pathway">
    <text evidence="8 9">Amino-acid degradation; L-tryptophan degradation via kynurenine pathway; L-kynurenine from L-tryptophan: step 2/2.</text>
</comment>
<dbReference type="GO" id="GO:0004061">
    <property type="term" value="F:arylformamidase activity"/>
    <property type="evidence" value="ECO:0007669"/>
    <property type="project" value="UniProtKB-UniRule"/>
</dbReference>
<proteinExistence type="inferred from homology"/>
<dbReference type="Pfam" id="PF04199">
    <property type="entry name" value="Cyclase"/>
    <property type="match status" value="1"/>
</dbReference>
<keyword evidence="6 9" id="KW-0823">Tryptophan catabolism</keyword>
<dbReference type="FunFam" id="3.50.30.50:FF:000001">
    <property type="entry name" value="Kynurenine formamidase"/>
    <property type="match status" value="1"/>
</dbReference>
<feature type="binding site" evidence="9">
    <location>
        <position position="164"/>
    </location>
    <ligand>
        <name>Zn(2+)</name>
        <dbReference type="ChEBI" id="CHEBI:29105"/>
        <label>2</label>
    </ligand>
</feature>
<feature type="binding site" evidence="9">
    <location>
        <position position="60"/>
    </location>
    <ligand>
        <name>Zn(2+)</name>
        <dbReference type="ChEBI" id="CHEBI:29105"/>
        <label>1</label>
    </ligand>
</feature>
<evidence type="ECO:0000256" key="2">
    <source>
        <dbReference type="ARBA" id="ARBA00011738"/>
    </source>
</evidence>
<evidence type="ECO:0000256" key="5">
    <source>
        <dbReference type="ARBA" id="ARBA00022833"/>
    </source>
</evidence>
<dbReference type="EMBL" id="FOWZ01000001">
    <property type="protein sequence ID" value="SFO91908.1"/>
    <property type="molecule type" value="Genomic_DNA"/>
</dbReference>
<feature type="binding site" evidence="9">
    <location>
        <position position="24"/>
    </location>
    <ligand>
        <name>substrate</name>
    </ligand>
</feature>
<evidence type="ECO:0000313" key="10">
    <source>
        <dbReference type="EMBL" id="SFO91908.1"/>
    </source>
</evidence>
<keyword evidence="4 9" id="KW-0378">Hydrolase</keyword>
<sequence>MSSWRSSLRIFDISQVLRPGLPVWPGDTEFGFERTWRMEDGSPVNVGKMTMTTHSGTHADAPLHYSADGMDAASMELDPFIGQCLVVDARGVSGEIDVADLPHLDSVDRVLFRTWDSFPHDEWRSDWTPISSEAIEWLALQGVKLIGTDAPSVDPQDSKTMDAHKAVAKNAMRILEGLVLDGVEEGRYELIALPLKVGGGDAGLTRAILREIPDA</sequence>
<dbReference type="PANTHER" id="PTHR31118">
    <property type="entry name" value="CYCLASE-LIKE PROTEIN 2"/>
    <property type="match status" value="1"/>
</dbReference>
<protein>
    <recommendedName>
        <fullName evidence="9">Kynurenine formamidase</fullName>
        <shortName evidence="9">KFA</shortName>
        <shortName evidence="9">KFase</shortName>
        <ecNumber evidence="9">3.5.1.9</ecNumber>
    </recommendedName>
    <alternativeName>
        <fullName evidence="9">Arylformamidase</fullName>
    </alternativeName>
    <alternativeName>
        <fullName evidence="9">N-formylkynurenine formamidase</fullName>
        <shortName evidence="9">FKF</shortName>
    </alternativeName>
</protein>
<dbReference type="STRING" id="604088.SAMN04488060_0722"/>
<dbReference type="HAMAP" id="MF_01969">
    <property type="entry name" value="KynB"/>
    <property type="match status" value="1"/>
</dbReference>
<dbReference type="GO" id="GO:0008270">
    <property type="term" value="F:zinc ion binding"/>
    <property type="evidence" value="ECO:0007669"/>
    <property type="project" value="UniProtKB-UniRule"/>
</dbReference>
<comment type="function">
    <text evidence="1 9">Catalyzes the hydrolysis of N-formyl-L-kynurenine to L-kynurenine, the second step in the kynurenine pathway of tryptophan degradation.</text>
</comment>
<comment type="similarity">
    <text evidence="9">Belongs to the Cyclase 1 superfamily. KynB family.</text>
</comment>
<feature type="binding site" evidence="9">
    <location>
        <position position="54"/>
    </location>
    <ligand>
        <name>Zn(2+)</name>
        <dbReference type="ChEBI" id="CHEBI:29105"/>
        <label>1</label>
    </ligand>
</feature>
<feature type="binding site" evidence="9">
    <location>
        <position position="60"/>
    </location>
    <ligand>
        <name>Zn(2+)</name>
        <dbReference type="ChEBI" id="CHEBI:29105"/>
        <label>2</label>
    </ligand>
</feature>
<evidence type="ECO:0000256" key="3">
    <source>
        <dbReference type="ARBA" id="ARBA00022723"/>
    </source>
</evidence>
<comment type="catalytic activity">
    <reaction evidence="7 9">
        <text>N-formyl-L-kynurenine + H2O = L-kynurenine + formate + H(+)</text>
        <dbReference type="Rhea" id="RHEA:13009"/>
        <dbReference type="ChEBI" id="CHEBI:15377"/>
        <dbReference type="ChEBI" id="CHEBI:15378"/>
        <dbReference type="ChEBI" id="CHEBI:15740"/>
        <dbReference type="ChEBI" id="CHEBI:57959"/>
        <dbReference type="ChEBI" id="CHEBI:58629"/>
        <dbReference type="EC" id="3.5.1.9"/>
    </reaction>
</comment>
<dbReference type="InterPro" id="IPR017484">
    <property type="entry name" value="Kynurenine_formamidase_bac"/>
</dbReference>
<evidence type="ECO:0000256" key="6">
    <source>
        <dbReference type="ARBA" id="ARBA00023079"/>
    </source>
</evidence>
<dbReference type="OrthoDB" id="9777007at2"/>
<feature type="binding site" evidence="9">
    <location>
        <position position="176"/>
    </location>
    <ligand>
        <name>Zn(2+)</name>
        <dbReference type="ChEBI" id="CHEBI:29105"/>
        <label>2</label>
    </ligand>
</feature>
<dbReference type="Gene3D" id="3.50.30.50">
    <property type="entry name" value="Putative cyclase"/>
    <property type="match status" value="1"/>
</dbReference>
<feature type="binding site" evidence="9">
    <location>
        <position position="176"/>
    </location>
    <ligand>
        <name>Zn(2+)</name>
        <dbReference type="ChEBI" id="CHEBI:29105"/>
        <label>1</label>
    </ligand>
</feature>
<dbReference type="NCBIfam" id="TIGR03035">
    <property type="entry name" value="trp_arylform"/>
    <property type="match status" value="1"/>
</dbReference>
<comment type="cofactor">
    <cofactor evidence="9">
        <name>Zn(2+)</name>
        <dbReference type="ChEBI" id="CHEBI:29105"/>
    </cofactor>
    <text evidence="9">Binds 2 zinc ions per subunit.</text>
</comment>
<keyword evidence="5 9" id="KW-0862">Zinc</keyword>
<evidence type="ECO:0000256" key="8">
    <source>
        <dbReference type="ARBA" id="ARBA00060547"/>
    </source>
</evidence>
<dbReference type="EC" id="3.5.1.9" evidence="9"/>
<dbReference type="UniPathway" id="UPA00333">
    <property type="reaction ID" value="UER00454"/>
</dbReference>
<feature type="binding site" evidence="9">
    <location>
        <position position="58"/>
    </location>
    <ligand>
        <name>Zn(2+)</name>
        <dbReference type="ChEBI" id="CHEBI:29105"/>
        <label>1</label>
    </ligand>
</feature>
<evidence type="ECO:0000256" key="1">
    <source>
        <dbReference type="ARBA" id="ARBA00002204"/>
    </source>
</evidence>
<dbReference type="Proteomes" id="UP000199331">
    <property type="component" value="Unassembled WGS sequence"/>
</dbReference>
<evidence type="ECO:0000256" key="7">
    <source>
        <dbReference type="ARBA" id="ARBA00048496"/>
    </source>
</evidence>
<evidence type="ECO:0000256" key="4">
    <source>
        <dbReference type="ARBA" id="ARBA00022801"/>
    </source>
</evidence>
<feature type="active site" description="Proton donor/acceptor" evidence="9">
    <location>
        <position position="64"/>
    </location>
</feature>
<reference evidence="11" key="1">
    <citation type="submission" date="2016-10" db="EMBL/GenBank/DDBJ databases">
        <authorList>
            <person name="Varghese N."/>
            <person name="Submissions S."/>
        </authorList>
    </citation>
    <scope>NUCLEOTIDE SEQUENCE [LARGE SCALE GENOMIC DNA]</scope>
    <source>
        <strain evidence="11">CGMCC 1.7715</strain>
    </source>
</reference>
<evidence type="ECO:0000256" key="9">
    <source>
        <dbReference type="HAMAP-Rule" id="MF_01969"/>
    </source>
</evidence>